<reference evidence="3 4" key="1">
    <citation type="submission" date="2018-06" db="EMBL/GenBank/DDBJ databases">
        <title>Genomic Encyclopedia of Archaeal and Bacterial Type Strains, Phase II (KMG-II): from individual species to whole genera.</title>
        <authorList>
            <person name="Goeker M."/>
        </authorList>
    </citation>
    <scope>NUCLEOTIDE SEQUENCE [LARGE SCALE GENOMIC DNA]</scope>
    <source>
        <strain evidence="3 4">CFPB 3232</strain>
    </source>
</reference>
<keyword evidence="4" id="KW-1185">Reference proteome</keyword>
<feature type="region of interest" description="Disordered" evidence="1">
    <location>
        <begin position="265"/>
        <end position="321"/>
    </location>
</feature>
<dbReference type="PANTHER" id="PTHR33490">
    <property type="entry name" value="BLR5614 PROTEIN-RELATED"/>
    <property type="match status" value="1"/>
</dbReference>
<comment type="caution">
    <text evidence="3">The sequence shown here is derived from an EMBL/GenBank/DDBJ whole genome shotgun (WGS) entry which is preliminary data.</text>
</comment>
<sequence length="321" mass="34578">MIRIKLQVELEYLVHDGPGADFVFNIHAARTACQDVLDERLAIEPPAATQLHTDPATGTRRLRLHAAPGPLALAYAATVDMAHHAADPARIPEVPVGELPPEVLDYVLPSRYCQSDRLVTLAAREFGHLRPGYGRVQAICDWVRGHVAFRPNTSTSTTSALDTFVERVGVCRDFAHLMIALCRAANIPARMATGTDYGADPALGPPDFHAYVEAFLGGRWYVFDPSGTAIPMGMVRLATGRDAADVAIATIFGNVQSQAPRIRARAEEDPSRGLRWPRHSPLALSTDGSPEDGAPPVPAGRDHRDAAPFRRAPARAAAQGA</sequence>
<accession>A0A328Z861</accession>
<dbReference type="GO" id="GO:0006508">
    <property type="term" value="P:proteolysis"/>
    <property type="evidence" value="ECO:0007669"/>
    <property type="project" value="UniProtKB-KW"/>
</dbReference>
<dbReference type="RefSeq" id="WP_111877324.1">
    <property type="nucleotide sequence ID" value="NZ_CBCSGC010000030.1"/>
</dbReference>
<dbReference type="Gene3D" id="3.10.620.30">
    <property type="match status" value="1"/>
</dbReference>
<dbReference type="SUPFAM" id="SSF54001">
    <property type="entry name" value="Cysteine proteinases"/>
    <property type="match status" value="1"/>
</dbReference>
<dbReference type="PANTHER" id="PTHR33490:SF12">
    <property type="entry name" value="BLL5557 PROTEIN"/>
    <property type="match status" value="1"/>
</dbReference>
<organism evidence="3 4">
    <name type="scientific">Paracidovorax anthurii</name>
    <dbReference type="NCBI Taxonomy" id="78229"/>
    <lineage>
        <taxon>Bacteria</taxon>
        <taxon>Pseudomonadati</taxon>
        <taxon>Pseudomonadota</taxon>
        <taxon>Betaproteobacteria</taxon>
        <taxon>Burkholderiales</taxon>
        <taxon>Comamonadaceae</taxon>
        <taxon>Paracidovorax</taxon>
    </lineage>
</organism>
<proteinExistence type="predicted"/>
<name>A0A328Z861_9BURK</name>
<dbReference type="Gene3D" id="2.60.40.2250">
    <property type="match status" value="1"/>
</dbReference>
<dbReference type="SMART" id="SM00460">
    <property type="entry name" value="TGc"/>
    <property type="match status" value="1"/>
</dbReference>
<protein>
    <submittedName>
        <fullName evidence="3">Transglutaminase-like putative cysteine protease</fullName>
    </submittedName>
</protein>
<evidence type="ECO:0000313" key="3">
    <source>
        <dbReference type="EMBL" id="RAR82248.1"/>
    </source>
</evidence>
<evidence type="ECO:0000259" key="2">
    <source>
        <dbReference type="SMART" id="SM00460"/>
    </source>
</evidence>
<feature type="domain" description="Transglutaminase-like" evidence="2">
    <location>
        <begin position="163"/>
        <end position="227"/>
    </location>
</feature>
<dbReference type="Proteomes" id="UP000248856">
    <property type="component" value="Unassembled WGS sequence"/>
</dbReference>
<evidence type="ECO:0000313" key="4">
    <source>
        <dbReference type="Proteomes" id="UP000248856"/>
    </source>
</evidence>
<dbReference type="EMBL" id="QLTA01000018">
    <property type="protein sequence ID" value="RAR82248.1"/>
    <property type="molecule type" value="Genomic_DNA"/>
</dbReference>
<dbReference type="Pfam" id="PF01841">
    <property type="entry name" value="Transglut_core"/>
    <property type="match status" value="1"/>
</dbReference>
<dbReference type="AlphaFoldDB" id="A0A328Z861"/>
<dbReference type="GO" id="GO:0008233">
    <property type="term" value="F:peptidase activity"/>
    <property type="evidence" value="ECO:0007669"/>
    <property type="project" value="UniProtKB-KW"/>
</dbReference>
<dbReference type="InterPro" id="IPR002931">
    <property type="entry name" value="Transglutaminase-like"/>
</dbReference>
<dbReference type="InterPro" id="IPR038765">
    <property type="entry name" value="Papain-like_cys_pep_sf"/>
</dbReference>
<gene>
    <name evidence="3" type="ORF">AX018_101829</name>
</gene>
<keyword evidence="3" id="KW-0645">Protease</keyword>
<dbReference type="Pfam" id="PF21295">
    <property type="entry name" value="Bact_transglu_N_2"/>
    <property type="match status" value="1"/>
</dbReference>
<feature type="compositionally biased region" description="Low complexity" evidence="1">
    <location>
        <begin position="309"/>
        <end position="321"/>
    </location>
</feature>
<keyword evidence="3" id="KW-0378">Hydrolase</keyword>
<dbReference type="OrthoDB" id="5438043at2"/>
<dbReference type="InterPro" id="IPR048930">
    <property type="entry name" value="Bact_transglu_N_2"/>
</dbReference>
<evidence type="ECO:0000256" key="1">
    <source>
        <dbReference type="SAM" id="MobiDB-lite"/>
    </source>
</evidence>